<dbReference type="Pfam" id="PF13923">
    <property type="entry name" value="zf-C3HC4_2"/>
    <property type="match status" value="1"/>
</dbReference>
<dbReference type="PANTHER" id="PTHR47094:SF1">
    <property type="entry name" value="RING-TYPE E3 UBIQUITIN TRANSFERASE"/>
    <property type="match status" value="1"/>
</dbReference>
<dbReference type="PANTHER" id="PTHR47094">
    <property type="entry name" value="ELFLESS, ISOFORM B"/>
    <property type="match status" value="1"/>
</dbReference>
<dbReference type="InterPro" id="IPR049627">
    <property type="entry name" value="SLX8"/>
</dbReference>
<dbReference type="PROSITE" id="PS50089">
    <property type="entry name" value="ZF_RING_2"/>
    <property type="match status" value="1"/>
</dbReference>
<dbReference type="GO" id="GO:0006511">
    <property type="term" value="P:ubiquitin-dependent protein catabolic process"/>
    <property type="evidence" value="ECO:0007669"/>
    <property type="project" value="TreeGrafter"/>
</dbReference>
<evidence type="ECO:0000256" key="4">
    <source>
        <dbReference type="PROSITE-ProRule" id="PRU00175"/>
    </source>
</evidence>
<dbReference type="EMBL" id="GBHO01036604">
    <property type="protein sequence ID" value="JAG07000.1"/>
    <property type="molecule type" value="Transcribed_RNA"/>
</dbReference>
<protein>
    <submittedName>
        <fullName evidence="8">E3 ubiquitin-protein ligase Bre1</fullName>
    </submittedName>
</protein>
<proteinExistence type="predicted"/>
<dbReference type="GO" id="GO:0061630">
    <property type="term" value="F:ubiquitin protein ligase activity"/>
    <property type="evidence" value="ECO:0007669"/>
    <property type="project" value="InterPro"/>
</dbReference>
<evidence type="ECO:0000259" key="6">
    <source>
        <dbReference type="PROSITE" id="PS50089"/>
    </source>
</evidence>
<dbReference type="InterPro" id="IPR017907">
    <property type="entry name" value="Znf_RING_CS"/>
</dbReference>
<dbReference type="InterPro" id="IPR013083">
    <property type="entry name" value="Znf_RING/FYVE/PHD"/>
</dbReference>
<feature type="compositionally biased region" description="Acidic residues" evidence="5">
    <location>
        <begin position="17"/>
        <end position="27"/>
    </location>
</feature>
<dbReference type="EMBL" id="GBHO01036603">
    <property type="protein sequence ID" value="JAG07001.1"/>
    <property type="molecule type" value="Transcribed_RNA"/>
</dbReference>
<evidence type="ECO:0000256" key="2">
    <source>
        <dbReference type="ARBA" id="ARBA00022771"/>
    </source>
</evidence>
<evidence type="ECO:0000256" key="5">
    <source>
        <dbReference type="SAM" id="MobiDB-lite"/>
    </source>
</evidence>
<dbReference type="AlphaFoldDB" id="A0A0A9WHX1"/>
<dbReference type="GO" id="GO:0033768">
    <property type="term" value="C:SUMO-targeted ubiquitin ligase complex"/>
    <property type="evidence" value="ECO:0007669"/>
    <property type="project" value="TreeGrafter"/>
</dbReference>
<reference evidence="8" key="2">
    <citation type="submission" date="2014-07" db="EMBL/GenBank/DDBJ databases">
        <authorList>
            <person name="Hull J."/>
        </authorList>
    </citation>
    <scope>NUCLEOTIDE SEQUENCE</scope>
</reference>
<sequence>MRADGWSFTNDVTNLDDISDSECADDSETTKGAQRGAFVLPPCPICLDQTLLLASTKCGHVYCYDCISRAVSKQGRCPTCRAALRPKDIHRLYLHDSQPHSR</sequence>
<dbReference type="GO" id="GO:0140082">
    <property type="term" value="F:SUMO-ubiquitin ligase activity"/>
    <property type="evidence" value="ECO:0007669"/>
    <property type="project" value="TreeGrafter"/>
</dbReference>
<feature type="region of interest" description="Disordered" evidence="5">
    <location>
        <begin position="1"/>
        <end position="28"/>
    </location>
</feature>
<dbReference type="Gene3D" id="3.30.40.10">
    <property type="entry name" value="Zinc/RING finger domain, C3HC4 (zinc finger)"/>
    <property type="match status" value="1"/>
</dbReference>
<evidence type="ECO:0000313" key="7">
    <source>
        <dbReference type="EMBL" id="JAG07000.1"/>
    </source>
</evidence>
<keyword evidence="3" id="KW-0862">Zinc</keyword>
<dbReference type="SMART" id="SM00184">
    <property type="entry name" value="RING"/>
    <property type="match status" value="1"/>
</dbReference>
<keyword evidence="2 4" id="KW-0863">Zinc-finger</keyword>
<dbReference type="GO" id="GO:0032183">
    <property type="term" value="F:SUMO binding"/>
    <property type="evidence" value="ECO:0007669"/>
    <property type="project" value="TreeGrafter"/>
</dbReference>
<reference evidence="8" key="1">
    <citation type="journal article" date="2014" name="PLoS ONE">
        <title>Transcriptome-Based Identification of ABC Transporters in the Western Tarnished Plant Bug Lygus hesperus.</title>
        <authorList>
            <person name="Hull J.J."/>
            <person name="Chaney K."/>
            <person name="Geib S.M."/>
            <person name="Fabrick J.A."/>
            <person name="Brent C.S."/>
            <person name="Walsh D."/>
            <person name="Lavine L.C."/>
        </authorList>
    </citation>
    <scope>NUCLEOTIDE SEQUENCE</scope>
</reference>
<evidence type="ECO:0000313" key="8">
    <source>
        <dbReference type="EMBL" id="JAG07001.1"/>
    </source>
</evidence>
<dbReference type="InterPro" id="IPR001841">
    <property type="entry name" value="Znf_RING"/>
</dbReference>
<dbReference type="GO" id="GO:0008270">
    <property type="term" value="F:zinc ion binding"/>
    <property type="evidence" value="ECO:0007669"/>
    <property type="project" value="UniProtKB-KW"/>
</dbReference>
<evidence type="ECO:0000256" key="1">
    <source>
        <dbReference type="ARBA" id="ARBA00022723"/>
    </source>
</evidence>
<evidence type="ECO:0000256" key="3">
    <source>
        <dbReference type="ARBA" id="ARBA00022833"/>
    </source>
</evidence>
<accession>A0A0A9WHX1</accession>
<organism evidence="8">
    <name type="scientific">Lygus hesperus</name>
    <name type="common">Western plant bug</name>
    <dbReference type="NCBI Taxonomy" id="30085"/>
    <lineage>
        <taxon>Eukaryota</taxon>
        <taxon>Metazoa</taxon>
        <taxon>Ecdysozoa</taxon>
        <taxon>Arthropoda</taxon>
        <taxon>Hexapoda</taxon>
        <taxon>Insecta</taxon>
        <taxon>Pterygota</taxon>
        <taxon>Neoptera</taxon>
        <taxon>Paraneoptera</taxon>
        <taxon>Hemiptera</taxon>
        <taxon>Heteroptera</taxon>
        <taxon>Panheteroptera</taxon>
        <taxon>Cimicomorpha</taxon>
        <taxon>Miridae</taxon>
        <taxon>Mirini</taxon>
        <taxon>Lygus</taxon>
    </lineage>
</organism>
<gene>
    <name evidence="8" type="primary">Bre1_7</name>
    <name evidence="7" type="synonym">Bre1_6</name>
    <name evidence="8" type="ORF">CM83_6064</name>
    <name evidence="7" type="ORF">CM83_6066</name>
</gene>
<name>A0A0A9WHX1_LYGHE</name>
<dbReference type="SUPFAM" id="SSF57850">
    <property type="entry name" value="RING/U-box"/>
    <property type="match status" value="1"/>
</dbReference>
<keyword evidence="1" id="KW-0479">Metal-binding</keyword>
<feature type="domain" description="RING-type" evidence="6">
    <location>
        <begin position="43"/>
        <end position="81"/>
    </location>
</feature>
<dbReference type="PROSITE" id="PS00518">
    <property type="entry name" value="ZF_RING_1"/>
    <property type="match status" value="1"/>
</dbReference>